<evidence type="ECO:0000256" key="1">
    <source>
        <dbReference type="SAM" id="Phobius"/>
    </source>
</evidence>
<evidence type="ECO:0000313" key="3">
    <source>
        <dbReference type="Proteomes" id="UP000284656"/>
    </source>
</evidence>
<feature type="transmembrane region" description="Helical" evidence="1">
    <location>
        <begin position="122"/>
        <end position="140"/>
    </location>
</feature>
<dbReference type="EMBL" id="MOAY01000081">
    <property type="protein sequence ID" value="ROM33335.1"/>
    <property type="molecule type" value="Genomic_DNA"/>
</dbReference>
<sequence>MRSAEKNISQPTRIPIAAIGVALGPTVAALISPKNEYFLANFTGYWLPQAAVLCVALLCKAPRGTLGGIAAAMALYLYLFDIWVTESMGWLIYFFSFPGVLIGALLAVFVTPSRKLFEAPTAFGLVVLGIALNLAAFRLGTF</sequence>
<dbReference type="RefSeq" id="WP_123717743.1">
    <property type="nucleotide sequence ID" value="NZ_MOAY01000081.1"/>
</dbReference>
<reference evidence="2 3" key="1">
    <citation type="submission" date="2016-10" db="EMBL/GenBank/DDBJ databases">
        <title>Comparative genome analysis of multiple Pseudomonas spp. focuses on biocontrol and plant growth promoting traits.</title>
        <authorList>
            <person name="Tao X.-Y."/>
            <person name="Taylor C.G."/>
        </authorList>
    </citation>
    <scope>NUCLEOTIDE SEQUENCE [LARGE SCALE GENOMIC DNA]</scope>
    <source>
        <strain evidence="2 3">29G9</strain>
    </source>
</reference>
<organism evidence="2 3">
    <name type="scientific">Pseudomonas poae</name>
    <dbReference type="NCBI Taxonomy" id="200451"/>
    <lineage>
        <taxon>Bacteria</taxon>
        <taxon>Pseudomonadati</taxon>
        <taxon>Pseudomonadota</taxon>
        <taxon>Gammaproteobacteria</taxon>
        <taxon>Pseudomonadales</taxon>
        <taxon>Pseudomonadaceae</taxon>
        <taxon>Pseudomonas</taxon>
    </lineage>
</organism>
<feature type="transmembrane region" description="Helical" evidence="1">
    <location>
        <begin position="37"/>
        <end position="59"/>
    </location>
</feature>
<gene>
    <name evidence="2" type="ORF">BK648_21190</name>
</gene>
<dbReference type="Proteomes" id="UP000284656">
    <property type="component" value="Unassembled WGS sequence"/>
</dbReference>
<name>A0A423EPU6_9PSED</name>
<feature type="transmembrane region" description="Helical" evidence="1">
    <location>
        <begin position="12"/>
        <end position="31"/>
    </location>
</feature>
<keyword evidence="1" id="KW-0812">Transmembrane</keyword>
<evidence type="ECO:0000313" key="2">
    <source>
        <dbReference type="EMBL" id="ROM33335.1"/>
    </source>
</evidence>
<feature type="transmembrane region" description="Helical" evidence="1">
    <location>
        <begin position="90"/>
        <end position="110"/>
    </location>
</feature>
<keyword evidence="1" id="KW-0472">Membrane</keyword>
<keyword evidence="1" id="KW-1133">Transmembrane helix</keyword>
<proteinExistence type="predicted"/>
<accession>A0A423EPU6</accession>
<protein>
    <submittedName>
        <fullName evidence="2">Uncharacterized protein</fullName>
    </submittedName>
</protein>
<dbReference type="AlphaFoldDB" id="A0A423EPU6"/>
<comment type="caution">
    <text evidence="2">The sequence shown here is derived from an EMBL/GenBank/DDBJ whole genome shotgun (WGS) entry which is preliminary data.</text>
</comment>
<feature type="transmembrane region" description="Helical" evidence="1">
    <location>
        <begin position="66"/>
        <end position="84"/>
    </location>
</feature>